<sequence length="197" mass="20739">MLTKDDLRPHSAFAWACLLALAGTGLGLWLLGRQGAALGTAAALLGCLGLVLPPRERMGVLPHRLRALPRGLDATPVLATLLSTPGYGLGWFYRPGPYDEVVHLVNGVLAGAVFLALLRADGRHRPARGLVWAAAAFGLALAIGWEVFEWATGLIGDGVDTVTDVALTALGAVLAAAWAVWREAPAPRAPRLSDCRR</sequence>
<protein>
    <submittedName>
        <fullName evidence="2">Uncharacterized protein</fullName>
    </submittedName>
</protein>
<feature type="transmembrane region" description="Helical" evidence="1">
    <location>
        <begin position="36"/>
        <end position="53"/>
    </location>
</feature>
<keyword evidence="3" id="KW-1185">Reference proteome</keyword>
<feature type="transmembrane region" description="Helical" evidence="1">
    <location>
        <begin position="100"/>
        <end position="118"/>
    </location>
</feature>
<dbReference type="EMBL" id="PDOA01000003">
    <property type="protein sequence ID" value="PWC29424.1"/>
    <property type="molecule type" value="Genomic_DNA"/>
</dbReference>
<keyword evidence="1" id="KW-0812">Transmembrane</keyword>
<gene>
    <name evidence="2" type="ORF">CR165_05580</name>
</gene>
<feature type="transmembrane region" description="Helical" evidence="1">
    <location>
        <begin position="130"/>
        <end position="150"/>
    </location>
</feature>
<feature type="transmembrane region" description="Helical" evidence="1">
    <location>
        <begin position="162"/>
        <end position="181"/>
    </location>
</feature>
<organism evidence="2 3">
    <name type="scientific">Teichococcus aestuarii</name>
    <dbReference type="NCBI Taxonomy" id="568898"/>
    <lineage>
        <taxon>Bacteria</taxon>
        <taxon>Pseudomonadati</taxon>
        <taxon>Pseudomonadota</taxon>
        <taxon>Alphaproteobacteria</taxon>
        <taxon>Acetobacterales</taxon>
        <taxon>Roseomonadaceae</taxon>
        <taxon>Roseomonas</taxon>
    </lineage>
</organism>
<keyword evidence="1" id="KW-0472">Membrane</keyword>
<keyword evidence="1" id="KW-1133">Transmembrane helix</keyword>
<reference evidence="3" key="1">
    <citation type="submission" date="2017-10" db="EMBL/GenBank/DDBJ databases">
        <authorList>
            <person name="Toshchakov S.V."/>
            <person name="Goeva M.A."/>
        </authorList>
    </citation>
    <scope>NUCLEOTIDE SEQUENCE [LARGE SCALE GENOMIC DNA]</scope>
    <source>
        <strain evidence="3">JR1/69-1-13</strain>
    </source>
</reference>
<dbReference type="Pfam" id="PF09997">
    <property type="entry name" value="DUF2238"/>
    <property type="match status" value="1"/>
</dbReference>
<evidence type="ECO:0000313" key="3">
    <source>
        <dbReference type="Proteomes" id="UP000245048"/>
    </source>
</evidence>
<accession>A0A2U1V6B8</accession>
<evidence type="ECO:0000313" key="2">
    <source>
        <dbReference type="EMBL" id="PWC29424.1"/>
    </source>
</evidence>
<feature type="transmembrane region" description="Helical" evidence="1">
    <location>
        <begin position="12"/>
        <end position="30"/>
    </location>
</feature>
<comment type="caution">
    <text evidence="2">The sequence shown here is derived from an EMBL/GenBank/DDBJ whole genome shotgun (WGS) entry which is preliminary data.</text>
</comment>
<evidence type="ECO:0000256" key="1">
    <source>
        <dbReference type="SAM" id="Phobius"/>
    </source>
</evidence>
<dbReference type="InterPro" id="IPR014509">
    <property type="entry name" value="YjdF-like"/>
</dbReference>
<dbReference type="AlphaFoldDB" id="A0A2U1V6B8"/>
<name>A0A2U1V6B8_9PROT</name>
<feature type="transmembrane region" description="Helical" evidence="1">
    <location>
        <begin position="74"/>
        <end position="94"/>
    </location>
</feature>
<dbReference type="Proteomes" id="UP000245048">
    <property type="component" value="Unassembled WGS sequence"/>
</dbReference>
<proteinExistence type="predicted"/>